<organism evidence="1 2">
    <name type="scientific">Streptomyces incanus</name>
    <dbReference type="NCBI Taxonomy" id="887453"/>
    <lineage>
        <taxon>Bacteria</taxon>
        <taxon>Bacillati</taxon>
        <taxon>Actinomycetota</taxon>
        <taxon>Actinomycetes</taxon>
        <taxon>Kitasatosporales</taxon>
        <taxon>Streptomycetaceae</taxon>
        <taxon>Streptomyces</taxon>
    </lineage>
</organism>
<sequence length="43" mass="4651">MLNAVLRGIAAEGLGAVYFRDGGRRATGLAVEFTDVEHLEFDL</sequence>
<keyword evidence="2" id="KW-1185">Reference proteome</keyword>
<evidence type="ECO:0000313" key="1">
    <source>
        <dbReference type="EMBL" id="MFC5674197.1"/>
    </source>
</evidence>
<evidence type="ECO:0000313" key="2">
    <source>
        <dbReference type="Proteomes" id="UP001596183"/>
    </source>
</evidence>
<proteinExistence type="predicted"/>
<comment type="caution">
    <text evidence="1">The sequence shown here is derived from an EMBL/GenBank/DDBJ whole genome shotgun (WGS) entry which is preliminary data.</text>
</comment>
<dbReference type="EMBL" id="JBHSPC010000102">
    <property type="protein sequence ID" value="MFC5674197.1"/>
    <property type="molecule type" value="Genomic_DNA"/>
</dbReference>
<reference evidence="2" key="1">
    <citation type="journal article" date="2019" name="Int. J. Syst. Evol. Microbiol.">
        <title>The Global Catalogue of Microorganisms (GCM) 10K type strain sequencing project: providing services to taxonomists for standard genome sequencing and annotation.</title>
        <authorList>
            <consortium name="The Broad Institute Genomics Platform"/>
            <consortium name="The Broad Institute Genome Sequencing Center for Infectious Disease"/>
            <person name="Wu L."/>
            <person name="Ma J."/>
        </authorList>
    </citation>
    <scope>NUCLEOTIDE SEQUENCE [LARGE SCALE GENOMIC DNA]</scope>
    <source>
        <strain evidence="2">JCM 13852</strain>
    </source>
</reference>
<dbReference type="Proteomes" id="UP001596183">
    <property type="component" value="Unassembled WGS sequence"/>
</dbReference>
<accession>A0ABW0XUB6</accession>
<gene>
    <name evidence="1" type="ORF">ACFP2V_30230</name>
</gene>
<protein>
    <submittedName>
        <fullName evidence="1">Uncharacterized protein</fullName>
    </submittedName>
</protein>
<dbReference type="RefSeq" id="WP_381218481.1">
    <property type="nucleotide sequence ID" value="NZ_JBHSPC010000102.1"/>
</dbReference>
<name>A0ABW0XUB6_9ACTN</name>